<name>A0ABN9SG98_9DINO</name>
<organism evidence="2 3">
    <name type="scientific">Prorocentrum cordatum</name>
    <dbReference type="NCBI Taxonomy" id="2364126"/>
    <lineage>
        <taxon>Eukaryota</taxon>
        <taxon>Sar</taxon>
        <taxon>Alveolata</taxon>
        <taxon>Dinophyceae</taxon>
        <taxon>Prorocentrales</taxon>
        <taxon>Prorocentraceae</taxon>
        <taxon>Prorocentrum</taxon>
    </lineage>
</organism>
<evidence type="ECO:0000313" key="3">
    <source>
        <dbReference type="Proteomes" id="UP001189429"/>
    </source>
</evidence>
<feature type="compositionally biased region" description="Basic residues" evidence="1">
    <location>
        <begin position="201"/>
        <end position="211"/>
    </location>
</feature>
<comment type="caution">
    <text evidence="2">The sequence shown here is derived from an EMBL/GenBank/DDBJ whole genome shotgun (WGS) entry which is preliminary data.</text>
</comment>
<accession>A0ABN9SG98</accession>
<dbReference type="Proteomes" id="UP001189429">
    <property type="component" value="Unassembled WGS sequence"/>
</dbReference>
<dbReference type="EMBL" id="CAUYUJ010010520">
    <property type="protein sequence ID" value="CAK0829585.1"/>
    <property type="molecule type" value="Genomic_DNA"/>
</dbReference>
<protein>
    <submittedName>
        <fullName evidence="2">Uncharacterized protein</fullName>
    </submittedName>
</protein>
<feature type="compositionally biased region" description="Gly residues" evidence="1">
    <location>
        <begin position="182"/>
        <end position="191"/>
    </location>
</feature>
<evidence type="ECO:0000313" key="2">
    <source>
        <dbReference type="EMBL" id="CAK0829585.1"/>
    </source>
</evidence>
<sequence length="235" mass="26152">ERLQRAAMRVGAWHPPIGMFRQRSKGAARRARECRFSQSLSIELRMRPLLLDSAPEQAQRGAAAARHASVTELWFSMTVERRDNMAVTAAFCGLELNSWKLSLARRRRLGMAALGPVAQLATLRGVVKGTADADLNIQCRMFAWEMRRGSSGASQCPQQQVSEFWRRLAAEARWLRRAPSGGRQGVGGLAGANGRDAAARPRPKAPCSRRRWRRVGSVDRRSCFRDCPDRRGAAA</sequence>
<feature type="non-terminal residue" evidence="2">
    <location>
        <position position="1"/>
    </location>
</feature>
<feature type="non-terminal residue" evidence="2">
    <location>
        <position position="235"/>
    </location>
</feature>
<gene>
    <name evidence="2" type="ORF">PCOR1329_LOCUS28480</name>
</gene>
<feature type="region of interest" description="Disordered" evidence="1">
    <location>
        <begin position="179"/>
        <end position="211"/>
    </location>
</feature>
<keyword evidence="3" id="KW-1185">Reference proteome</keyword>
<reference evidence="2" key="1">
    <citation type="submission" date="2023-10" db="EMBL/GenBank/DDBJ databases">
        <authorList>
            <person name="Chen Y."/>
            <person name="Shah S."/>
            <person name="Dougan E. K."/>
            <person name="Thang M."/>
            <person name="Chan C."/>
        </authorList>
    </citation>
    <scope>NUCLEOTIDE SEQUENCE [LARGE SCALE GENOMIC DNA]</scope>
</reference>
<proteinExistence type="predicted"/>
<evidence type="ECO:0000256" key="1">
    <source>
        <dbReference type="SAM" id="MobiDB-lite"/>
    </source>
</evidence>